<keyword evidence="4 6" id="KW-0472">Membrane</keyword>
<evidence type="ECO:0000313" key="9">
    <source>
        <dbReference type="Proteomes" id="UP000035721"/>
    </source>
</evidence>
<keyword evidence="6" id="KW-1003">Cell membrane</keyword>
<dbReference type="GO" id="GO:0046677">
    <property type="term" value="P:response to antibiotic"/>
    <property type="evidence" value="ECO:0007669"/>
    <property type="project" value="UniProtKB-KW"/>
</dbReference>
<evidence type="ECO:0000259" key="7">
    <source>
        <dbReference type="PROSITE" id="PS51012"/>
    </source>
</evidence>
<dbReference type="InterPro" id="IPR000412">
    <property type="entry name" value="ABC_2_transport"/>
</dbReference>
<dbReference type="STRING" id="1194083.BN12_70033"/>
<comment type="subcellular location">
    <subcellularLocation>
        <location evidence="6">Cell membrane</location>
        <topology evidence="6">Multi-pass membrane protein</topology>
    </subcellularLocation>
    <subcellularLocation>
        <location evidence="1">Membrane</location>
        <topology evidence="1">Multi-pass membrane protein</topology>
    </subcellularLocation>
</comment>
<accession>A0A077M4I6</accession>
<keyword evidence="2 6" id="KW-0812">Transmembrane</keyword>
<comment type="similarity">
    <text evidence="6">Belongs to the ABC-2 integral membrane protein family.</text>
</comment>
<keyword evidence="3 6" id="KW-1133">Transmembrane helix</keyword>
<evidence type="ECO:0000313" key="8">
    <source>
        <dbReference type="EMBL" id="CCH80017.1"/>
    </source>
</evidence>
<evidence type="ECO:0000256" key="5">
    <source>
        <dbReference type="ARBA" id="ARBA00023251"/>
    </source>
</evidence>
<organism evidence="8 9">
    <name type="scientific">Nostocoides japonicum T1-X7</name>
    <dbReference type="NCBI Taxonomy" id="1194083"/>
    <lineage>
        <taxon>Bacteria</taxon>
        <taxon>Bacillati</taxon>
        <taxon>Actinomycetota</taxon>
        <taxon>Actinomycetes</taxon>
        <taxon>Micrococcales</taxon>
        <taxon>Intrasporangiaceae</taxon>
        <taxon>Nostocoides</taxon>
    </lineage>
</organism>
<dbReference type="InterPro" id="IPR047817">
    <property type="entry name" value="ABC2_TM_bact-type"/>
</dbReference>
<evidence type="ECO:0000256" key="1">
    <source>
        <dbReference type="ARBA" id="ARBA00004141"/>
    </source>
</evidence>
<proteinExistence type="inferred from homology"/>
<comment type="caution">
    <text evidence="8">The sequence shown here is derived from an EMBL/GenBank/DDBJ whole genome shotgun (WGS) entry which is preliminary data.</text>
</comment>
<dbReference type="GO" id="GO:0140359">
    <property type="term" value="F:ABC-type transporter activity"/>
    <property type="evidence" value="ECO:0007669"/>
    <property type="project" value="InterPro"/>
</dbReference>
<dbReference type="RefSeq" id="WP_048549806.1">
    <property type="nucleotide sequence ID" value="NZ_HF570958.1"/>
</dbReference>
<dbReference type="Proteomes" id="UP000035721">
    <property type="component" value="Unassembled WGS sequence"/>
</dbReference>
<evidence type="ECO:0000256" key="2">
    <source>
        <dbReference type="ARBA" id="ARBA00022692"/>
    </source>
</evidence>
<sequence length="255" mass="26668">MSTTTTTTTTTPAAAVLRTETRLFRREPGSLFWILVFPTGLLCILGAIPGFRLDKAGLGGFSVVDLFVPVSVLVSMTLAAVQAMPPVLLAYREAGVLRRLRTTPVQPATLLGAQALLHAGAVVLSSALVVSVGRLAFGTPLPGSWPGYALAYLLALAAVFSIGSLITALSPNTRIGSAVSTVVVFPLLFTAGVWLPVQAMPHLLRDIVDLTPLGGASEAMTEAMAGHFPAGSHLLVTALWVVVVGAVSVRTFRWE</sequence>
<feature type="transmembrane region" description="Helical" evidence="6">
    <location>
        <begin position="66"/>
        <end position="89"/>
    </location>
</feature>
<protein>
    <recommendedName>
        <fullName evidence="6">Transport permease protein</fullName>
    </recommendedName>
</protein>
<feature type="transmembrane region" description="Helical" evidence="6">
    <location>
        <begin position="175"/>
        <end position="195"/>
    </location>
</feature>
<dbReference type="EMBL" id="CAJB01000403">
    <property type="protein sequence ID" value="CCH80017.1"/>
    <property type="molecule type" value="Genomic_DNA"/>
</dbReference>
<keyword evidence="5" id="KW-0046">Antibiotic resistance</keyword>
<keyword evidence="9" id="KW-1185">Reference proteome</keyword>
<dbReference type="PANTHER" id="PTHR43027:SF2">
    <property type="entry name" value="TRANSPORT PERMEASE PROTEIN"/>
    <property type="match status" value="1"/>
</dbReference>
<dbReference type="PIRSF" id="PIRSF006648">
    <property type="entry name" value="DrrB"/>
    <property type="match status" value="1"/>
</dbReference>
<evidence type="ECO:0000256" key="3">
    <source>
        <dbReference type="ARBA" id="ARBA00022989"/>
    </source>
</evidence>
<feature type="transmembrane region" description="Helical" evidence="6">
    <location>
        <begin position="110"/>
        <end position="137"/>
    </location>
</feature>
<dbReference type="GO" id="GO:0043190">
    <property type="term" value="C:ATP-binding cassette (ABC) transporter complex"/>
    <property type="evidence" value="ECO:0007669"/>
    <property type="project" value="InterPro"/>
</dbReference>
<name>A0A077M4I6_9MICO</name>
<feature type="transmembrane region" description="Helical" evidence="6">
    <location>
        <begin position="31"/>
        <end position="51"/>
    </location>
</feature>
<keyword evidence="6" id="KW-0813">Transport</keyword>
<dbReference type="InterPro" id="IPR013525">
    <property type="entry name" value="ABC2_TM"/>
</dbReference>
<feature type="transmembrane region" description="Helical" evidence="6">
    <location>
        <begin position="230"/>
        <end position="249"/>
    </location>
</feature>
<dbReference type="InterPro" id="IPR052902">
    <property type="entry name" value="ABC-2_transporter"/>
</dbReference>
<feature type="transmembrane region" description="Helical" evidence="6">
    <location>
        <begin position="149"/>
        <end position="168"/>
    </location>
</feature>
<dbReference type="PANTHER" id="PTHR43027">
    <property type="entry name" value="DOXORUBICIN RESISTANCE ABC TRANSPORTER PERMEASE PROTEIN DRRC-RELATED"/>
    <property type="match status" value="1"/>
</dbReference>
<dbReference type="PROSITE" id="PS51012">
    <property type="entry name" value="ABC_TM2"/>
    <property type="match status" value="1"/>
</dbReference>
<reference evidence="8 9" key="1">
    <citation type="journal article" date="2013" name="ISME J.">
        <title>A metabolic model for members of the genus Tetrasphaera involved in enhanced biological phosphorus removal.</title>
        <authorList>
            <person name="Kristiansen R."/>
            <person name="Nguyen H.T.T."/>
            <person name="Saunders A.M."/>
            <person name="Nielsen J.L."/>
            <person name="Wimmer R."/>
            <person name="Le V.Q."/>
            <person name="McIlroy S.J."/>
            <person name="Petrovski S."/>
            <person name="Seviour R.J."/>
            <person name="Calteau A."/>
            <person name="Nielsen K.L."/>
            <person name="Nielsen P.H."/>
        </authorList>
    </citation>
    <scope>NUCLEOTIDE SEQUENCE [LARGE SCALE GENOMIC DNA]</scope>
    <source>
        <strain evidence="8 9">T1-X7</strain>
    </source>
</reference>
<evidence type="ECO:0000256" key="6">
    <source>
        <dbReference type="RuleBase" id="RU361157"/>
    </source>
</evidence>
<evidence type="ECO:0000256" key="4">
    <source>
        <dbReference type="ARBA" id="ARBA00023136"/>
    </source>
</evidence>
<dbReference type="AlphaFoldDB" id="A0A077M4I6"/>
<dbReference type="OrthoDB" id="3217868at2"/>
<gene>
    <name evidence="8" type="ORF">BN12_70033</name>
</gene>
<dbReference type="Pfam" id="PF01061">
    <property type="entry name" value="ABC2_membrane"/>
    <property type="match status" value="1"/>
</dbReference>
<feature type="domain" description="ABC transmembrane type-2" evidence="7">
    <location>
        <begin position="29"/>
        <end position="255"/>
    </location>
</feature>